<dbReference type="EC" id="5.3.3.2" evidence="11"/>
<feature type="binding site" evidence="11">
    <location>
        <position position="70"/>
    </location>
    <ligand>
        <name>FMN</name>
        <dbReference type="ChEBI" id="CHEBI:58210"/>
    </ligand>
</feature>
<comment type="cofactor">
    <cofactor evidence="1 11">
        <name>FMN</name>
        <dbReference type="ChEBI" id="CHEBI:58210"/>
    </cofactor>
</comment>
<evidence type="ECO:0000256" key="6">
    <source>
        <dbReference type="ARBA" id="ARBA00022842"/>
    </source>
</evidence>
<evidence type="ECO:0000256" key="9">
    <source>
        <dbReference type="ARBA" id="ARBA00023235"/>
    </source>
</evidence>
<dbReference type="PANTHER" id="PTHR43665:SF1">
    <property type="entry name" value="ISOPENTENYL-DIPHOSPHATE DELTA-ISOMERASE"/>
    <property type="match status" value="1"/>
</dbReference>
<comment type="caution">
    <text evidence="13">The sequence shown here is derived from an EMBL/GenBank/DDBJ whole genome shotgun (WGS) entry which is preliminary data.</text>
</comment>
<dbReference type="InterPro" id="IPR011179">
    <property type="entry name" value="IPdP_isomerase"/>
</dbReference>
<dbReference type="EMBL" id="JAGETV010000008">
    <property type="protein sequence ID" value="MBO1927178.1"/>
    <property type="molecule type" value="Genomic_DNA"/>
</dbReference>
<dbReference type="NCBIfam" id="TIGR02151">
    <property type="entry name" value="IPP_isom_2"/>
    <property type="match status" value="1"/>
</dbReference>
<feature type="binding site" evidence="11">
    <location>
        <position position="197"/>
    </location>
    <ligand>
        <name>FMN</name>
        <dbReference type="ChEBI" id="CHEBI:58210"/>
    </ligand>
</feature>
<sequence>MKSSKQDQRQITQRKQDHIQAILHDPKIERKSDFDQIRLMHRALPEIDFAKIDSSSEFLGKKLSFPFLISSMTGGAADNLANINRRLAEAAEECQVAMAVGSQRTMINNPAAEPSFKLRQYAPNVPLIANIGAVQLNYGFGVEQVQRAIDTLQADAIYLHLNPLQEIIQPEGDSNFARLAEKIADLKNRLEVPIILKEVGSGLSPADIRLGLEAGVEWFDLAGQGGTSWSRIEAHRSDNDLGITLQDWGLSTTESLMLAQQFIPQANLIASGGIRSGVDMVKALILGAKLVGSAAPLLQPAMQSTEDCIQKIQQFKQEFQAVQFLLAIENLDDLHFNSDLILQSPWHSFERHCR</sequence>
<dbReference type="InterPro" id="IPR013785">
    <property type="entry name" value="Aldolase_TIM"/>
</dbReference>
<organism evidence="13 14">
    <name type="scientific">Thiomicrorhabdus marina</name>
    <dbReference type="NCBI Taxonomy" id="2818442"/>
    <lineage>
        <taxon>Bacteria</taxon>
        <taxon>Pseudomonadati</taxon>
        <taxon>Pseudomonadota</taxon>
        <taxon>Gammaproteobacteria</taxon>
        <taxon>Thiotrichales</taxon>
        <taxon>Piscirickettsiaceae</taxon>
        <taxon>Thiomicrorhabdus</taxon>
    </lineage>
</organism>
<dbReference type="SUPFAM" id="SSF51395">
    <property type="entry name" value="FMN-linked oxidoreductases"/>
    <property type="match status" value="1"/>
</dbReference>
<evidence type="ECO:0000259" key="12">
    <source>
        <dbReference type="Pfam" id="PF01070"/>
    </source>
</evidence>
<evidence type="ECO:0000256" key="10">
    <source>
        <dbReference type="ARBA" id="ARBA00025810"/>
    </source>
</evidence>
<feature type="domain" description="FMN-dependent dehydrogenase" evidence="12">
    <location>
        <begin position="181"/>
        <end position="335"/>
    </location>
</feature>
<feature type="binding site" evidence="11">
    <location>
        <position position="102"/>
    </location>
    <ligand>
        <name>FMN</name>
        <dbReference type="ChEBI" id="CHEBI:58210"/>
    </ligand>
</feature>
<evidence type="ECO:0000313" key="13">
    <source>
        <dbReference type="EMBL" id="MBO1927178.1"/>
    </source>
</evidence>
<comment type="subunit">
    <text evidence="10 11">Homooctamer. Dimer of tetramers.</text>
</comment>
<dbReference type="Proteomes" id="UP000664835">
    <property type="component" value="Unassembled WGS sequence"/>
</dbReference>
<dbReference type="Gene3D" id="3.20.20.70">
    <property type="entry name" value="Aldolase class I"/>
    <property type="match status" value="1"/>
</dbReference>
<comment type="caution">
    <text evidence="11">Lacks conserved residue(s) required for the propagation of feature annotation.</text>
</comment>
<keyword evidence="6 11" id="KW-0460">Magnesium</keyword>
<protein>
    <recommendedName>
        <fullName evidence="11">Isopentenyl-diphosphate delta-isomerase</fullName>
        <shortName evidence="11">IPP isomerase</shortName>
        <ecNumber evidence="11">5.3.3.2</ecNumber>
    </recommendedName>
    <alternativeName>
        <fullName evidence="11">Isopentenyl diphosphate:dimethylallyl diphosphate isomerase</fullName>
    </alternativeName>
    <alternativeName>
        <fullName evidence="11">Isopentenyl pyrophosphate isomerase</fullName>
    </alternativeName>
    <alternativeName>
        <fullName evidence="11">Type 2 isopentenyl diphosphate isomerase</fullName>
        <shortName evidence="11">IDI-2</shortName>
    </alternativeName>
</protein>
<comment type="function">
    <text evidence="11">Involved in the biosynthesis of isoprenoids. Catalyzes the 1,3-allylic rearrangement of the homoallylic substrate isopentenyl (IPP) to its allylic isomer, dimethylallyl diphosphate (DMAPP).</text>
</comment>
<comment type="subcellular location">
    <subcellularLocation>
        <location evidence="11">Cytoplasm</location>
    </subcellularLocation>
</comment>
<dbReference type="CDD" id="cd02811">
    <property type="entry name" value="IDI-2_FMN"/>
    <property type="match status" value="1"/>
</dbReference>
<evidence type="ECO:0000256" key="1">
    <source>
        <dbReference type="ARBA" id="ARBA00001917"/>
    </source>
</evidence>
<dbReference type="PIRSF" id="PIRSF003314">
    <property type="entry name" value="IPP_isomerase"/>
    <property type="match status" value="1"/>
</dbReference>
<dbReference type="PANTHER" id="PTHR43665">
    <property type="entry name" value="ISOPENTENYL-DIPHOSPHATE DELTA-ISOMERASE"/>
    <property type="match status" value="1"/>
</dbReference>
<dbReference type="Pfam" id="PF01070">
    <property type="entry name" value="FMN_dh"/>
    <property type="match status" value="2"/>
</dbReference>
<keyword evidence="7 11" id="KW-0521">NADP</keyword>
<feature type="binding site" evidence="11">
    <location>
        <position position="165"/>
    </location>
    <ligand>
        <name>substrate</name>
    </ligand>
</feature>
<dbReference type="InterPro" id="IPR000262">
    <property type="entry name" value="FMN-dep_DH"/>
</dbReference>
<keyword evidence="8 11" id="KW-0414">Isoprene biosynthesis</keyword>
<evidence type="ECO:0000313" key="14">
    <source>
        <dbReference type="Proteomes" id="UP000664835"/>
    </source>
</evidence>
<evidence type="ECO:0000256" key="7">
    <source>
        <dbReference type="ARBA" id="ARBA00022857"/>
    </source>
</evidence>
<feature type="domain" description="FMN-dependent dehydrogenase" evidence="12">
    <location>
        <begin position="30"/>
        <end position="105"/>
    </location>
</feature>
<evidence type="ECO:0000256" key="8">
    <source>
        <dbReference type="ARBA" id="ARBA00023229"/>
    </source>
</evidence>
<feature type="binding site" evidence="11">
    <location>
        <begin position="102"/>
        <end position="104"/>
    </location>
    <ligand>
        <name>substrate</name>
    </ligand>
</feature>
<evidence type="ECO:0000256" key="11">
    <source>
        <dbReference type="HAMAP-Rule" id="MF_00354"/>
    </source>
</evidence>
<comment type="cofactor">
    <cofactor evidence="11">
        <name>Mg(2+)</name>
        <dbReference type="ChEBI" id="CHEBI:18420"/>
    </cofactor>
</comment>
<keyword evidence="2 11" id="KW-0963">Cytoplasm</keyword>
<comment type="catalytic activity">
    <reaction evidence="11">
        <text>isopentenyl diphosphate = dimethylallyl diphosphate</text>
        <dbReference type="Rhea" id="RHEA:23284"/>
        <dbReference type="ChEBI" id="CHEBI:57623"/>
        <dbReference type="ChEBI" id="CHEBI:128769"/>
        <dbReference type="EC" id="5.3.3.2"/>
    </reaction>
</comment>
<feature type="binding site" evidence="11">
    <location>
        <position position="130"/>
    </location>
    <ligand>
        <name>FMN</name>
        <dbReference type="ChEBI" id="CHEBI:58210"/>
    </ligand>
</feature>
<evidence type="ECO:0000256" key="4">
    <source>
        <dbReference type="ARBA" id="ARBA00022643"/>
    </source>
</evidence>
<accession>A0ABS3Q4C8</accession>
<feature type="binding site" evidence="11">
    <location>
        <begin position="14"/>
        <end position="15"/>
    </location>
    <ligand>
        <name>substrate</name>
    </ligand>
</feature>
<feature type="binding site" evidence="11">
    <location>
        <position position="227"/>
    </location>
    <ligand>
        <name>FMN</name>
        <dbReference type="ChEBI" id="CHEBI:58210"/>
    </ligand>
</feature>
<keyword evidence="3 11" id="KW-0285">Flavoprotein</keyword>
<comment type="similarity">
    <text evidence="11">Belongs to the IPP isomerase type 2 family.</text>
</comment>
<feature type="binding site" evidence="11">
    <location>
        <begin position="294"/>
        <end position="295"/>
    </location>
    <ligand>
        <name>FMN</name>
        <dbReference type="ChEBI" id="CHEBI:58210"/>
    </ligand>
</feature>
<reference evidence="13 14" key="1">
    <citation type="submission" date="2021-03" db="EMBL/GenBank/DDBJ databases">
        <title>Thiomicrorhabdus sp.nov.,novel sulfur-oxidizing bacteria isolated from coastal sediment.</title>
        <authorList>
            <person name="Liu X."/>
        </authorList>
    </citation>
    <scope>NUCLEOTIDE SEQUENCE [LARGE SCALE GENOMIC DNA]</scope>
    <source>
        <strain evidence="13 14">6S2-11</strain>
    </source>
</reference>
<feature type="binding site" evidence="11">
    <location>
        <begin position="273"/>
        <end position="275"/>
    </location>
    <ligand>
        <name>FMN</name>
        <dbReference type="ChEBI" id="CHEBI:58210"/>
    </ligand>
</feature>
<evidence type="ECO:0000256" key="3">
    <source>
        <dbReference type="ARBA" id="ARBA00022630"/>
    </source>
</evidence>
<keyword evidence="5 11" id="KW-0479">Metal-binding</keyword>
<dbReference type="HAMAP" id="MF_00354">
    <property type="entry name" value="Idi_2"/>
    <property type="match status" value="1"/>
</dbReference>
<feature type="binding site" evidence="11">
    <location>
        <begin position="71"/>
        <end position="73"/>
    </location>
    <ligand>
        <name>FMN</name>
        <dbReference type="ChEBI" id="CHEBI:58210"/>
    </ligand>
</feature>
<feature type="binding site" evidence="11">
    <location>
        <position position="166"/>
    </location>
    <ligand>
        <name>Mg(2+)</name>
        <dbReference type="ChEBI" id="CHEBI:18420"/>
    </ligand>
</feature>
<keyword evidence="9 11" id="KW-0413">Isomerase</keyword>
<keyword evidence="14" id="KW-1185">Reference proteome</keyword>
<dbReference type="GO" id="GO:0004452">
    <property type="term" value="F:isopentenyl-diphosphate delta-isomerase activity"/>
    <property type="evidence" value="ECO:0007669"/>
    <property type="project" value="UniProtKB-EC"/>
</dbReference>
<dbReference type="RefSeq" id="WP_208148698.1">
    <property type="nucleotide sequence ID" value="NZ_JAGETV010000008.1"/>
</dbReference>
<name>A0ABS3Q4C8_9GAMM</name>
<keyword evidence="4 11" id="KW-0288">FMN</keyword>
<evidence type="ECO:0000256" key="2">
    <source>
        <dbReference type="ARBA" id="ARBA00022490"/>
    </source>
</evidence>
<gene>
    <name evidence="11" type="primary">fni</name>
    <name evidence="13" type="ORF">J3998_06270</name>
</gene>
<proteinExistence type="inferred from homology"/>
<evidence type="ECO:0000256" key="5">
    <source>
        <dbReference type="ARBA" id="ARBA00022723"/>
    </source>
</evidence>
<comment type="cofactor">
    <cofactor evidence="11">
        <name>NADPH</name>
        <dbReference type="ChEBI" id="CHEBI:57783"/>
    </cofactor>
</comment>